<keyword evidence="3" id="KW-1185">Reference proteome</keyword>
<evidence type="ECO:0000256" key="1">
    <source>
        <dbReference type="SAM" id="MobiDB-lite"/>
    </source>
</evidence>
<accession>A0A6A5U044</accession>
<dbReference type="Proteomes" id="UP000800035">
    <property type="component" value="Unassembled WGS sequence"/>
</dbReference>
<proteinExistence type="predicted"/>
<reference evidence="2" key="1">
    <citation type="journal article" date="2020" name="Stud. Mycol.">
        <title>101 Dothideomycetes genomes: a test case for predicting lifestyles and emergence of pathogens.</title>
        <authorList>
            <person name="Haridas S."/>
            <person name="Albert R."/>
            <person name="Binder M."/>
            <person name="Bloem J."/>
            <person name="Labutti K."/>
            <person name="Salamov A."/>
            <person name="Andreopoulos B."/>
            <person name="Baker S."/>
            <person name="Barry K."/>
            <person name="Bills G."/>
            <person name="Bluhm B."/>
            <person name="Cannon C."/>
            <person name="Castanera R."/>
            <person name="Culley D."/>
            <person name="Daum C."/>
            <person name="Ezra D."/>
            <person name="Gonzalez J."/>
            <person name="Henrissat B."/>
            <person name="Kuo A."/>
            <person name="Liang C."/>
            <person name="Lipzen A."/>
            <person name="Lutzoni F."/>
            <person name="Magnuson J."/>
            <person name="Mondo S."/>
            <person name="Nolan M."/>
            <person name="Ohm R."/>
            <person name="Pangilinan J."/>
            <person name="Park H.-J."/>
            <person name="Ramirez L."/>
            <person name="Alfaro M."/>
            <person name="Sun H."/>
            <person name="Tritt A."/>
            <person name="Yoshinaga Y."/>
            <person name="Zwiers L.-H."/>
            <person name="Turgeon B."/>
            <person name="Goodwin S."/>
            <person name="Spatafora J."/>
            <person name="Crous P."/>
            <person name="Grigoriev I."/>
        </authorList>
    </citation>
    <scope>NUCLEOTIDE SEQUENCE</scope>
    <source>
        <strain evidence="2">CBS 675.92</strain>
    </source>
</reference>
<feature type="compositionally biased region" description="Polar residues" evidence="1">
    <location>
        <begin position="69"/>
        <end position="79"/>
    </location>
</feature>
<name>A0A6A5U044_9PLEO</name>
<dbReference type="AlphaFoldDB" id="A0A6A5U044"/>
<dbReference type="EMBL" id="ML976990">
    <property type="protein sequence ID" value="KAF1957232.1"/>
    <property type="molecule type" value="Genomic_DNA"/>
</dbReference>
<evidence type="ECO:0000313" key="3">
    <source>
        <dbReference type="Proteomes" id="UP000800035"/>
    </source>
</evidence>
<sequence length="398" mass="43658">MQGVGTAEKKKTRLGKPSGPPPSTHPAPKSSLVPAPQPTQFGISLPPTGTPAPNRPTAGRAAPPPSAQIGANASPSPDFQNVPVRRKPVGYTGLAGHLEPASSRSVPDLRSSPNLLGESVVRRPQDLQSGIARPEHFKQRSVAGLLHPSREEIANAPRKAGRHLQPPIRIQFSTQAQPYLSPDRFPKQKVQQPVQPPQVIPSQKPQRSADLQRNHPPEAGLVTDTPFQKTVDQDSDEAISPVAWETRDGNHGIYDPYYPPKDQTSSIGTDQLGDNNGYEMSLLGYHEPYDQASYTDTYHRYGVQSNQNTSYQEVYQPKKQSDSSMEGAIGKHHGFSYDVIEGAESETLGFPKESREEDQESGCCEDCENCDWGCFSCCNCCDEKIEESNDEESSCWCW</sequence>
<gene>
    <name evidence="2" type="ORF">CC80DRAFT_547949</name>
</gene>
<organism evidence="2 3">
    <name type="scientific">Byssothecium circinans</name>
    <dbReference type="NCBI Taxonomy" id="147558"/>
    <lineage>
        <taxon>Eukaryota</taxon>
        <taxon>Fungi</taxon>
        <taxon>Dikarya</taxon>
        <taxon>Ascomycota</taxon>
        <taxon>Pezizomycotina</taxon>
        <taxon>Dothideomycetes</taxon>
        <taxon>Pleosporomycetidae</taxon>
        <taxon>Pleosporales</taxon>
        <taxon>Massarineae</taxon>
        <taxon>Massarinaceae</taxon>
        <taxon>Byssothecium</taxon>
    </lineage>
</organism>
<protein>
    <submittedName>
        <fullName evidence="2">Uncharacterized protein</fullName>
    </submittedName>
</protein>
<feature type="region of interest" description="Disordered" evidence="1">
    <location>
        <begin position="1"/>
        <end position="251"/>
    </location>
</feature>
<evidence type="ECO:0000313" key="2">
    <source>
        <dbReference type="EMBL" id="KAF1957232.1"/>
    </source>
</evidence>